<dbReference type="Pfam" id="PF03544">
    <property type="entry name" value="TonB_C"/>
    <property type="match status" value="1"/>
</dbReference>
<reference evidence="2 3" key="1">
    <citation type="submission" date="2024-04" db="EMBL/GenBank/DDBJ databases">
        <title>draft genome sequnece of Flavobacterium buctense JCM 30750.</title>
        <authorList>
            <person name="Kim D.-U."/>
        </authorList>
    </citation>
    <scope>NUCLEOTIDE SEQUENCE [LARGE SCALE GENOMIC DNA]</scope>
    <source>
        <strain evidence="2 3">JCM 30750</strain>
    </source>
</reference>
<evidence type="ECO:0000259" key="1">
    <source>
        <dbReference type="Pfam" id="PF03544"/>
    </source>
</evidence>
<feature type="domain" description="TonB C-terminal" evidence="1">
    <location>
        <begin position="60"/>
        <end position="124"/>
    </location>
</feature>
<dbReference type="InterPro" id="IPR037682">
    <property type="entry name" value="TonB_C"/>
</dbReference>
<protein>
    <submittedName>
        <fullName evidence="2">Energy transducer TonB</fullName>
    </submittedName>
</protein>
<dbReference type="EMBL" id="JBBPCB010000001">
    <property type="protein sequence ID" value="MEK8179481.1"/>
    <property type="molecule type" value="Genomic_DNA"/>
</dbReference>
<name>A0ABU9DYQ3_9FLAO</name>
<dbReference type="Proteomes" id="UP001491349">
    <property type="component" value="Unassembled WGS sequence"/>
</dbReference>
<keyword evidence="3" id="KW-1185">Reference proteome</keyword>
<accession>A0ABU9DYQ3</accession>
<evidence type="ECO:0000313" key="2">
    <source>
        <dbReference type="EMBL" id="MEK8179481.1"/>
    </source>
</evidence>
<evidence type="ECO:0000313" key="3">
    <source>
        <dbReference type="Proteomes" id="UP001491349"/>
    </source>
</evidence>
<organism evidence="2 3">
    <name type="scientific">Flavobacterium buctense</name>
    <dbReference type="NCBI Taxonomy" id="1648146"/>
    <lineage>
        <taxon>Bacteria</taxon>
        <taxon>Pseudomonadati</taxon>
        <taxon>Bacteroidota</taxon>
        <taxon>Flavobacteriia</taxon>
        <taxon>Flavobacteriales</taxon>
        <taxon>Flavobacteriaceae</taxon>
        <taxon>Flavobacterium</taxon>
    </lineage>
</organism>
<gene>
    <name evidence="2" type="ORF">WMW71_03930</name>
</gene>
<dbReference type="Gene3D" id="3.30.1150.10">
    <property type="match status" value="1"/>
</dbReference>
<proteinExistence type="predicted"/>
<comment type="caution">
    <text evidence="2">The sequence shown here is derived from an EMBL/GenBank/DDBJ whole genome shotgun (WGS) entry which is preliminary data.</text>
</comment>
<dbReference type="RefSeq" id="WP_187659593.1">
    <property type="nucleotide sequence ID" value="NZ_JACTAB010000001.1"/>
</dbReference>
<sequence>MKLAKLLWFVLLPMLGFSQIGGEDEVYLGGDRIEAKFNGGGIEEFTKFINKEFDYSKVTQAGKMVGSFTVDVDGSIKNIKIIEFFDIESATEFIRVLKKCPKWEPAKRGGKPISIEIKYPIVFRKK</sequence>
<dbReference type="SUPFAM" id="SSF74653">
    <property type="entry name" value="TolA/TonB C-terminal domain"/>
    <property type="match status" value="1"/>
</dbReference>